<name>A0A1W9NZ62_UNCC3</name>
<dbReference type="Pfam" id="PF08843">
    <property type="entry name" value="AbiEii"/>
    <property type="match status" value="1"/>
</dbReference>
<dbReference type="STRING" id="1968527.B5M47_01040"/>
<organism evidence="1 2">
    <name type="scientific">candidate division CPR3 bacterium 4484_211</name>
    <dbReference type="NCBI Taxonomy" id="1968527"/>
    <lineage>
        <taxon>Bacteria</taxon>
        <taxon>Bacteria division CPR3</taxon>
    </lineage>
</organism>
<sequence>MNLTPAQEKAIILLSKSPLKDKFYWTGGTLLAHNYLHHRKSLDIDLFSEEAFSFEEINRFAQELKKQGKFTALKYQKISNRWEFLFANTENLRVEFVYYNHEKRSLKPRKQLLGVYIDSLEDIAANKTFAYFDRNEPKDLFDIYFLLTKANFTPSELLNLTAQKFGVEFNESSFWSESFKSLSLLEKLKPLVPGTPKERQTLFRKITAYFKQESAKFLQRNLLQPLSP</sequence>
<protein>
    <recommendedName>
        <fullName evidence="3">Nucleotidyl transferase AbiEii/AbiGii toxin family protein</fullName>
    </recommendedName>
</protein>
<evidence type="ECO:0000313" key="1">
    <source>
        <dbReference type="EMBL" id="OQX51421.1"/>
    </source>
</evidence>
<dbReference type="EMBL" id="MZGJ01000004">
    <property type="protein sequence ID" value="OQX51421.1"/>
    <property type="molecule type" value="Genomic_DNA"/>
</dbReference>
<evidence type="ECO:0008006" key="3">
    <source>
        <dbReference type="Google" id="ProtNLM"/>
    </source>
</evidence>
<accession>A0A1W9NZ62</accession>
<dbReference type="Proteomes" id="UP000192520">
    <property type="component" value="Unassembled WGS sequence"/>
</dbReference>
<dbReference type="InterPro" id="IPR014942">
    <property type="entry name" value="AbiEii"/>
</dbReference>
<comment type="caution">
    <text evidence="1">The sequence shown here is derived from an EMBL/GenBank/DDBJ whole genome shotgun (WGS) entry which is preliminary data.</text>
</comment>
<reference evidence="2" key="1">
    <citation type="submission" date="2017-03" db="EMBL/GenBank/DDBJ databases">
        <title>Novel pathways for hydrocarbon cycling and metabolic interdependencies in hydrothermal sediment communities.</title>
        <authorList>
            <person name="Dombrowski N."/>
            <person name="Seitz K."/>
            <person name="Teske A."/>
            <person name="Baker B."/>
        </authorList>
    </citation>
    <scope>NUCLEOTIDE SEQUENCE [LARGE SCALE GENOMIC DNA]</scope>
</reference>
<evidence type="ECO:0000313" key="2">
    <source>
        <dbReference type="Proteomes" id="UP000192520"/>
    </source>
</evidence>
<gene>
    <name evidence="1" type="ORF">B5M47_01040</name>
</gene>
<proteinExistence type="predicted"/>
<dbReference type="Gene3D" id="3.10.450.620">
    <property type="entry name" value="JHP933, nucleotidyltransferase-like core domain"/>
    <property type="match status" value="1"/>
</dbReference>
<dbReference type="AlphaFoldDB" id="A0A1W9NZ62"/>